<accession>A0A174M0M0</accession>
<evidence type="ECO:0000313" key="13">
    <source>
        <dbReference type="Proteomes" id="UP000095564"/>
    </source>
</evidence>
<dbReference type="GO" id="GO:0005507">
    <property type="term" value="F:copper ion binding"/>
    <property type="evidence" value="ECO:0007669"/>
    <property type="project" value="TreeGrafter"/>
</dbReference>
<keyword evidence="4" id="KW-0808">Transferase</keyword>
<dbReference type="InterPro" id="IPR011324">
    <property type="entry name" value="Cytotoxic_necrot_fac-like_cat"/>
</dbReference>
<comment type="catalytic activity">
    <reaction evidence="8">
        <text>adenosine + H2O + H(+) = inosine + NH4(+)</text>
        <dbReference type="Rhea" id="RHEA:24408"/>
        <dbReference type="ChEBI" id="CHEBI:15377"/>
        <dbReference type="ChEBI" id="CHEBI:15378"/>
        <dbReference type="ChEBI" id="CHEBI:16335"/>
        <dbReference type="ChEBI" id="CHEBI:17596"/>
        <dbReference type="ChEBI" id="CHEBI:28938"/>
        <dbReference type="EC" id="3.5.4.4"/>
    </reaction>
    <physiologicalReaction direction="left-to-right" evidence="8">
        <dbReference type="Rhea" id="RHEA:24409"/>
    </physiologicalReaction>
</comment>
<proteinExistence type="inferred from homology"/>
<keyword evidence="6" id="KW-0378">Hydrolase</keyword>
<comment type="catalytic activity">
    <reaction evidence="10">
        <text>S-methyl-5'-thioadenosine + phosphate = 5-(methylsulfanyl)-alpha-D-ribose 1-phosphate + adenine</text>
        <dbReference type="Rhea" id="RHEA:11852"/>
        <dbReference type="ChEBI" id="CHEBI:16708"/>
        <dbReference type="ChEBI" id="CHEBI:17509"/>
        <dbReference type="ChEBI" id="CHEBI:43474"/>
        <dbReference type="ChEBI" id="CHEBI:58533"/>
        <dbReference type="EC" id="2.4.2.28"/>
    </reaction>
    <physiologicalReaction direction="left-to-right" evidence="10">
        <dbReference type="Rhea" id="RHEA:11853"/>
    </physiologicalReaction>
</comment>
<keyword evidence="7" id="KW-0862">Zinc</keyword>
<gene>
    <name evidence="12" type="ORF">ERS852520_01014</name>
</gene>
<dbReference type="PANTHER" id="PTHR30616:SF2">
    <property type="entry name" value="PURINE NUCLEOSIDE PHOSPHORYLASE LACC1"/>
    <property type="match status" value="1"/>
</dbReference>
<dbReference type="GO" id="GO:0017061">
    <property type="term" value="F:S-methyl-5-thioadenosine phosphorylase activity"/>
    <property type="evidence" value="ECO:0007669"/>
    <property type="project" value="UniProtKB-EC"/>
</dbReference>
<dbReference type="NCBIfam" id="TIGR00726">
    <property type="entry name" value="peptidoglycan editing factor PgeF"/>
    <property type="match status" value="1"/>
</dbReference>
<dbReference type="InterPro" id="IPR003730">
    <property type="entry name" value="Cu_polyphenol_OxRdtase"/>
</dbReference>
<dbReference type="SUPFAM" id="SSF64438">
    <property type="entry name" value="CNF1/YfiH-like putative cysteine hydrolases"/>
    <property type="match status" value="1"/>
</dbReference>
<comment type="function">
    <text evidence="2">Purine nucleoside enzyme that catalyzes the phosphorolysis of adenosine and inosine nucleosides, yielding D-ribose 1-phosphate and the respective free bases, adenine and hypoxanthine. Also catalyzes the phosphorolysis of S-methyl-5'-thioadenosine into adenine and S-methyl-5-thio-alpha-D-ribose 1-phosphate. Also has adenosine deaminase activity.</text>
</comment>
<evidence type="ECO:0000256" key="10">
    <source>
        <dbReference type="ARBA" id="ARBA00049893"/>
    </source>
</evidence>
<organism evidence="12 13">
    <name type="scientific">Anaerostipes hadrus</name>
    <dbReference type="NCBI Taxonomy" id="649756"/>
    <lineage>
        <taxon>Bacteria</taxon>
        <taxon>Bacillati</taxon>
        <taxon>Bacillota</taxon>
        <taxon>Clostridia</taxon>
        <taxon>Lachnospirales</taxon>
        <taxon>Lachnospiraceae</taxon>
        <taxon>Anaerostipes</taxon>
    </lineage>
</organism>
<evidence type="ECO:0000256" key="7">
    <source>
        <dbReference type="ARBA" id="ARBA00022833"/>
    </source>
</evidence>
<dbReference type="OrthoDB" id="4279at2"/>
<evidence type="ECO:0000256" key="4">
    <source>
        <dbReference type="ARBA" id="ARBA00022679"/>
    </source>
</evidence>
<dbReference type="InterPro" id="IPR038371">
    <property type="entry name" value="Cu_polyphenol_OxRdtase_sf"/>
</dbReference>
<sequence>MHFKKSNDNQSTILHEGSVPYLTFKKLDQAGVRHGFSTRMGGVSEGMFSTLNLSYNRGDKKEAVDENFRRISEAIGFDHTKLVFSNQIHETRIHKVTKVDCGKVMKDMDGLATNEQGIPLYTGYADCVPLFFYDPVEKAAALAHSGWRGTVGRIGAKMVQFLENEYGSKKENIIAAIGPSICRSCYEVSEDVADEFKKELTGHDAKEFLDDKGNGKYQLDLWKANEIILTEAGIRPENLDITDICTCCNPDLLFSHRASHGKRGNLAAFIVL</sequence>
<evidence type="ECO:0000256" key="9">
    <source>
        <dbReference type="ARBA" id="ARBA00048968"/>
    </source>
</evidence>
<comment type="similarity">
    <text evidence="3 11">Belongs to the purine nucleoside phosphorylase YfiH/LACC1 family.</text>
</comment>
<dbReference type="Gene3D" id="3.60.140.10">
    <property type="entry name" value="CNF1/YfiH-like putative cysteine hydrolases"/>
    <property type="match status" value="1"/>
</dbReference>
<protein>
    <recommendedName>
        <fullName evidence="11">Purine nucleoside phosphorylase</fullName>
    </recommendedName>
</protein>
<evidence type="ECO:0000313" key="12">
    <source>
        <dbReference type="EMBL" id="CUP28447.1"/>
    </source>
</evidence>
<evidence type="ECO:0000256" key="6">
    <source>
        <dbReference type="ARBA" id="ARBA00022801"/>
    </source>
</evidence>
<comment type="catalytic activity">
    <reaction evidence="9">
        <text>adenosine + phosphate = alpha-D-ribose 1-phosphate + adenine</text>
        <dbReference type="Rhea" id="RHEA:27642"/>
        <dbReference type="ChEBI" id="CHEBI:16335"/>
        <dbReference type="ChEBI" id="CHEBI:16708"/>
        <dbReference type="ChEBI" id="CHEBI:43474"/>
        <dbReference type="ChEBI" id="CHEBI:57720"/>
        <dbReference type="EC" id="2.4.2.1"/>
    </reaction>
    <physiologicalReaction direction="left-to-right" evidence="9">
        <dbReference type="Rhea" id="RHEA:27643"/>
    </physiologicalReaction>
</comment>
<dbReference type="EMBL" id="CZAU01000007">
    <property type="protein sequence ID" value="CUP28447.1"/>
    <property type="molecule type" value="Genomic_DNA"/>
</dbReference>
<evidence type="ECO:0000256" key="11">
    <source>
        <dbReference type="RuleBase" id="RU361274"/>
    </source>
</evidence>
<evidence type="ECO:0000256" key="2">
    <source>
        <dbReference type="ARBA" id="ARBA00003215"/>
    </source>
</evidence>
<dbReference type="Pfam" id="PF02578">
    <property type="entry name" value="Cu-oxidase_4"/>
    <property type="match status" value="1"/>
</dbReference>
<dbReference type="Proteomes" id="UP000095564">
    <property type="component" value="Unassembled WGS sequence"/>
</dbReference>
<comment type="catalytic activity">
    <reaction evidence="1">
        <text>inosine + phosphate = alpha-D-ribose 1-phosphate + hypoxanthine</text>
        <dbReference type="Rhea" id="RHEA:27646"/>
        <dbReference type="ChEBI" id="CHEBI:17368"/>
        <dbReference type="ChEBI" id="CHEBI:17596"/>
        <dbReference type="ChEBI" id="CHEBI:43474"/>
        <dbReference type="ChEBI" id="CHEBI:57720"/>
        <dbReference type="EC" id="2.4.2.1"/>
    </reaction>
    <physiologicalReaction direction="left-to-right" evidence="1">
        <dbReference type="Rhea" id="RHEA:27647"/>
    </physiologicalReaction>
</comment>
<dbReference type="CDD" id="cd16833">
    <property type="entry name" value="YfiH"/>
    <property type="match status" value="1"/>
</dbReference>
<keyword evidence="5" id="KW-0479">Metal-binding</keyword>
<reference evidence="12 13" key="1">
    <citation type="submission" date="2015-09" db="EMBL/GenBank/DDBJ databases">
        <authorList>
            <consortium name="Pathogen Informatics"/>
        </authorList>
    </citation>
    <scope>NUCLEOTIDE SEQUENCE [LARGE SCALE GENOMIC DNA]</scope>
    <source>
        <strain evidence="12 13">2789STDY5834908</strain>
    </source>
</reference>
<evidence type="ECO:0000256" key="8">
    <source>
        <dbReference type="ARBA" id="ARBA00047989"/>
    </source>
</evidence>
<name>A0A174M0M0_ANAHA</name>
<evidence type="ECO:0000256" key="1">
    <source>
        <dbReference type="ARBA" id="ARBA00000553"/>
    </source>
</evidence>
<evidence type="ECO:0000256" key="5">
    <source>
        <dbReference type="ARBA" id="ARBA00022723"/>
    </source>
</evidence>
<dbReference type="PANTHER" id="PTHR30616">
    <property type="entry name" value="UNCHARACTERIZED PROTEIN YFIH"/>
    <property type="match status" value="1"/>
</dbReference>
<evidence type="ECO:0000256" key="3">
    <source>
        <dbReference type="ARBA" id="ARBA00007353"/>
    </source>
</evidence>
<dbReference type="RefSeq" id="WP_055159678.1">
    <property type="nucleotide sequence ID" value="NZ_CZAU01000007.1"/>
</dbReference>
<dbReference type="GO" id="GO:0016787">
    <property type="term" value="F:hydrolase activity"/>
    <property type="evidence" value="ECO:0007669"/>
    <property type="project" value="UniProtKB-KW"/>
</dbReference>
<dbReference type="AlphaFoldDB" id="A0A174M0M0"/>